<dbReference type="EMBL" id="LR796733">
    <property type="protein sequence ID" value="CAB4162343.1"/>
    <property type="molecule type" value="Genomic_DNA"/>
</dbReference>
<sequence length="116" mass="13064">MSYLQLELGGKLRGLKFNQLAIEIISTHNDNSTQSAFMYAMIYGGLMGNSYVKREEPDYTFEDVCDWVDVMENKAEAVGKVTEVLTSTQVWKTLVKAGEEINEEKKKAEENSATTI</sequence>
<proteinExistence type="predicted"/>
<evidence type="ECO:0000313" key="1">
    <source>
        <dbReference type="EMBL" id="CAB4162343.1"/>
    </source>
</evidence>
<protein>
    <submittedName>
        <fullName evidence="1">Uncharacterized protein</fullName>
    </submittedName>
</protein>
<gene>
    <name evidence="1" type="ORF">UFOVP778_45</name>
</gene>
<organism evidence="1">
    <name type="scientific">uncultured Caudovirales phage</name>
    <dbReference type="NCBI Taxonomy" id="2100421"/>
    <lineage>
        <taxon>Viruses</taxon>
        <taxon>Duplodnaviria</taxon>
        <taxon>Heunggongvirae</taxon>
        <taxon>Uroviricota</taxon>
        <taxon>Caudoviricetes</taxon>
        <taxon>Peduoviridae</taxon>
        <taxon>Maltschvirus</taxon>
        <taxon>Maltschvirus maltsch</taxon>
    </lineage>
</organism>
<accession>A0A6J5NTT2</accession>
<name>A0A6J5NTT2_9CAUD</name>
<reference evidence="1" key="1">
    <citation type="submission" date="2020-04" db="EMBL/GenBank/DDBJ databases">
        <authorList>
            <person name="Chiriac C."/>
            <person name="Salcher M."/>
            <person name="Ghai R."/>
            <person name="Kavagutti S V."/>
        </authorList>
    </citation>
    <scope>NUCLEOTIDE SEQUENCE</scope>
</reference>